<gene>
    <name evidence="1" type="ORF">B7017_p0183</name>
</gene>
<dbReference type="RefSeq" id="WP_052791166.1">
    <property type="nucleotide sequence ID" value="NZ_KM406416.1"/>
</dbReference>
<organism evidence="1">
    <name type="scientific">Bifidobacterium breve</name>
    <dbReference type="NCBI Taxonomy" id="1685"/>
    <lineage>
        <taxon>Bacteria</taxon>
        <taxon>Bacillati</taxon>
        <taxon>Actinomycetota</taxon>
        <taxon>Actinomycetes</taxon>
        <taxon>Bifidobacteriales</taxon>
        <taxon>Bifidobacteriaceae</taxon>
        <taxon>Bifidobacterium</taxon>
    </lineage>
</organism>
<geneLocation type="plasmid" evidence="1">
    <name>megaplasmid pMP7017</name>
</geneLocation>
<keyword evidence="1" id="KW-0614">Plasmid</keyword>
<protein>
    <submittedName>
        <fullName evidence="1">Uncharacterized protein</fullName>
    </submittedName>
</protein>
<dbReference type="AlphaFoldDB" id="A0A0A0V1H6"/>
<accession>A0A0A0V1H6</accession>
<proteinExistence type="predicted"/>
<sequence length="184" mass="20819">MSPLKALDWLAPNQLENVRIVFSNNDSELAVNLLAFHTHLEESKLADMIRLPDKRKRSALLASCIDTDDREYTMERQIAESILNRFEIGDMENAVRLCEETGITVQADLRIQFTGSHEPSGVEYEFATPKGYRPIPRLVAQTPCDSDELFDRLHDHGVPCDSAHIADAYYTLHGSTYPITGRNE</sequence>
<evidence type="ECO:0000313" key="1">
    <source>
        <dbReference type="EMBL" id="AIW55232.1"/>
    </source>
</evidence>
<dbReference type="EMBL" id="KM406416">
    <property type="protein sequence ID" value="AIW55232.1"/>
    <property type="molecule type" value="Genomic_DNA"/>
</dbReference>
<name>A0A0A0V1H6_BIFBR</name>
<reference evidence="1" key="1">
    <citation type="journal article" date="2015" name="Appl. Environ. Microbiol.">
        <title>Discovery of a conjugative megaplasmid in Bifidobacterium breve.</title>
        <authorList>
            <person name="Bottacini F."/>
            <person name="O'Connell Motherway M."/>
            <person name="Casey E."/>
            <person name="McDonnell B."/>
            <person name="Mahony J."/>
            <person name="Ventura M."/>
            <person name="van Sinderen D."/>
        </authorList>
    </citation>
    <scope>NUCLEOTIDE SEQUENCE</scope>
    <source>
        <strain evidence="1">JCM 7017</strain>
        <plasmid evidence="1">megaplasmid pMP7017</plasmid>
    </source>
</reference>